<proteinExistence type="predicted"/>
<dbReference type="Proteomes" id="UP000031535">
    <property type="component" value="Unassembled WGS sequence"/>
</dbReference>
<dbReference type="AlphaFoldDB" id="A0A0C2I7U6"/>
<dbReference type="PANTHER" id="PTHR47089:SF1">
    <property type="entry name" value="GUANOSINE ABC TRANSPORTER PERMEASE PROTEIN NUPP"/>
    <property type="match status" value="1"/>
</dbReference>
<keyword evidence="3" id="KW-0812">Transmembrane</keyword>
<evidence type="ECO:0000313" key="6">
    <source>
        <dbReference type="EMBL" id="KIH82990.1"/>
    </source>
</evidence>
<keyword evidence="4" id="KW-1133">Transmembrane helix</keyword>
<dbReference type="InterPro" id="IPR001851">
    <property type="entry name" value="ABC_transp_permease"/>
</dbReference>
<reference evidence="6 7" key="1">
    <citation type="submission" date="2015-01" db="EMBL/GenBank/DDBJ databases">
        <title>Complete genome of Pseudomonas batumici UCM B-321 producer of the batumin antibiotic with strong antistaphilococcal and potential anticancer activity.</title>
        <authorList>
            <person name="Klochko V.V."/>
            <person name="Zelena L.B."/>
            <person name="Elena K.A."/>
            <person name="Reva O.N."/>
        </authorList>
    </citation>
    <scope>NUCLEOTIDE SEQUENCE [LARGE SCALE GENOMIC DNA]</scope>
    <source>
        <strain evidence="6 7">UCM B-321</strain>
    </source>
</reference>
<organism evidence="6 7">
    <name type="scientific">Pseudomonas batumici</name>
    <dbReference type="NCBI Taxonomy" id="226910"/>
    <lineage>
        <taxon>Bacteria</taxon>
        <taxon>Pseudomonadati</taxon>
        <taxon>Pseudomonadota</taxon>
        <taxon>Gammaproteobacteria</taxon>
        <taxon>Pseudomonadales</taxon>
        <taxon>Pseudomonadaceae</taxon>
        <taxon>Pseudomonas</taxon>
    </lineage>
</organism>
<comment type="caution">
    <text evidence="6">The sequence shown here is derived from an EMBL/GenBank/DDBJ whole genome shotgun (WGS) entry which is preliminary data.</text>
</comment>
<evidence type="ECO:0000313" key="7">
    <source>
        <dbReference type="Proteomes" id="UP000031535"/>
    </source>
</evidence>
<dbReference type="Pfam" id="PF02653">
    <property type="entry name" value="BPD_transp_2"/>
    <property type="match status" value="1"/>
</dbReference>
<dbReference type="EMBL" id="JXDG01000041">
    <property type="protein sequence ID" value="KIH82990.1"/>
    <property type="molecule type" value="Genomic_DNA"/>
</dbReference>
<gene>
    <name evidence="6" type="ORF">UCMB321_3180</name>
</gene>
<comment type="subcellular location">
    <subcellularLocation>
        <location evidence="1">Cell inner membrane</location>
        <topology evidence="1">Multi-pass membrane protein</topology>
    </subcellularLocation>
</comment>
<dbReference type="GO" id="GO:0022857">
    <property type="term" value="F:transmembrane transporter activity"/>
    <property type="evidence" value="ECO:0007669"/>
    <property type="project" value="InterPro"/>
</dbReference>
<evidence type="ECO:0000256" key="3">
    <source>
        <dbReference type="ARBA" id="ARBA00022692"/>
    </source>
</evidence>
<accession>A0A0C2I7U6</accession>
<keyword evidence="5" id="KW-0472">Membrane</keyword>
<dbReference type="PATRIC" id="fig|226910.6.peg.3168"/>
<keyword evidence="7" id="KW-1185">Reference proteome</keyword>
<evidence type="ECO:0000256" key="2">
    <source>
        <dbReference type="ARBA" id="ARBA00022475"/>
    </source>
</evidence>
<dbReference type="OrthoDB" id="9809785at2"/>
<evidence type="ECO:0000256" key="4">
    <source>
        <dbReference type="ARBA" id="ARBA00022989"/>
    </source>
</evidence>
<protein>
    <submittedName>
        <fullName evidence="6">Ribose ABC transport system, permease protein RbsC</fullName>
    </submittedName>
</protein>
<evidence type="ECO:0000256" key="1">
    <source>
        <dbReference type="ARBA" id="ARBA00004429"/>
    </source>
</evidence>
<dbReference type="GO" id="GO:0005886">
    <property type="term" value="C:plasma membrane"/>
    <property type="evidence" value="ECO:0007669"/>
    <property type="project" value="UniProtKB-SubCell"/>
</dbReference>
<dbReference type="CDD" id="cd06580">
    <property type="entry name" value="TM_PBP1_transp_TpRbsC_like"/>
    <property type="match status" value="1"/>
</dbReference>
<dbReference type="STRING" id="226910.UCMB321_3180"/>
<sequence>MGQVLSVSTHRVPWKPSAIQANIGYLFAAVVIASLLFSVFVACYGKNPLEVFTLVYIGGFGSGFAWQDTLARAAPLILVGLAVAIPAQAGMVIIGGEGALVLGGLAGAMVSLPFVGEPALPMQLLILASGALMGAGWFAIVGALRQYRALNETISSLLLSYIGIAFFHHLTEGPFRDPASLDKPSTYPIDPSYMLPVIPGINVHIGLVISIVLALLVFFIMRFTFWGFALKVVGGSAKVARMVGISVNRWVIGATAIAGAMAGLAGAIEVSAVQGTANSSLIAGYGTSGILVAFLSRHHPLAIIPVACLIGGLQASGSLLQRRLDLPDATILVFQGLIFVCVLLADAVAQKSNDAKGS</sequence>
<dbReference type="PANTHER" id="PTHR47089">
    <property type="entry name" value="ABC TRANSPORTER, PERMEASE PROTEIN"/>
    <property type="match status" value="1"/>
</dbReference>
<keyword evidence="2" id="KW-1003">Cell membrane</keyword>
<name>A0A0C2I7U6_9PSED</name>
<dbReference type="RefSeq" id="WP_052451254.1">
    <property type="nucleotide sequence ID" value="NZ_JXDG01000041.1"/>
</dbReference>
<evidence type="ECO:0000256" key="5">
    <source>
        <dbReference type="ARBA" id="ARBA00023136"/>
    </source>
</evidence>